<protein>
    <submittedName>
        <fullName evidence="1">Uncharacterized protein</fullName>
    </submittedName>
</protein>
<dbReference type="EMBL" id="CP006736">
    <property type="protein sequence ID" value="AHA65509.1"/>
    <property type="molecule type" value="Genomic_DNA"/>
</dbReference>
<dbReference type="PATRIC" id="fig|754093.4.peg.2616"/>
<name>A0A0A6ZUI0_SHIDY</name>
<dbReference type="Proteomes" id="UP000031647">
    <property type="component" value="Chromosome"/>
</dbReference>
<organism evidence="1 2">
    <name type="scientific">Shigella dysenteriae 1617</name>
    <dbReference type="NCBI Taxonomy" id="754093"/>
    <lineage>
        <taxon>Bacteria</taxon>
        <taxon>Pseudomonadati</taxon>
        <taxon>Pseudomonadota</taxon>
        <taxon>Gammaproteobacteria</taxon>
        <taxon>Enterobacterales</taxon>
        <taxon>Enterobacteriaceae</taxon>
        <taxon>Shigella</taxon>
    </lineage>
</organism>
<reference evidence="1 2" key="1">
    <citation type="submission" date="2013-09" db="EMBL/GenBank/DDBJ databases">
        <title>Comparative genomics of Sd1617 to representative strains in evaluating its pathogenesis.</title>
        <authorList>
            <person name="Aksomboon Vongsawan A."/>
            <person name="Kapatral V."/>
            <person name="Vaisvil B."/>
            <person name="Serichantalergs O."/>
            <person name="Hale T.L."/>
            <person name="Mason C.J."/>
        </authorList>
    </citation>
    <scope>NUCLEOTIDE SEQUENCE [LARGE SCALE GENOMIC DNA]</scope>
    <source>
        <strain evidence="1 2">1617</strain>
    </source>
</reference>
<sequence length="89" mass="10101">MSSHLQTHLTTSAFNALCHFSGTKKPHKAGSFKCPCLLFASRYSFAKSLPELKQFMCKNARTFLKLHQPFHQFISANNKPTIGSRQFQP</sequence>
<dbReference type="HOGENOM" id="CLU_2452951_0_0_6"/>
<dbReference type="AlphaFoldDB" id="A0A0A6ZUI0"/>
<gene>
    <name evidence="1" type="ORF">Asd1617_02682</name>
</gene>
<evidence type="ECO:0000313" key="1">
    <source>
        <dbReference type="EMBL" id="AHA65509.1"/>
    </source>
</evidence>
<proteinExistence type="predicted"/>
<accession>A0A0A6ZUI0</accession>
<evidence type="ECO:0000313" key="2">
    <source>
        <dbReference type="Proteomes" id="UP000031647"/>
    </source>
</evidence>
<dbReference type="KEGG" id="sdz:Asd1617_02682"/>